<dbReference type="EMBL" id="JBANAX010000780">
    <property type="protein sequence ID" value="KAL1193543.1"/>
    <property type="molecule type" value="Genomic_DNA"/>
</dbReference>
<keyword evidence="3" id="KW-1185">Reference proteome</keyword>
<gene>
    <name evidence="2" type="ORF">V5N11_025740</name>
</gene>
<accession>A0ABD0ZFT8</accession>
<organism evidence="2 3">
    <name type="scientific">Cardamine amara subsp. amara</name>
    <dbReference type="NCBI Taxonomy" id="228776"/>
    <lineage>
        <taxon>Eukaryota</taxon>
        <taxon>Viridiplantae</taxon>
        <taxon>Streptophyta</taxon>
        <taxon>Embryophyta</taxon>
        <taxon>Tracheophyta</taxon>
        <taxon>Spermatophyta</taxon>
        <taxon>Magnoliopsida</taxon>
        <taxon>eudicotyledons</taxon>
        <taxon>Gunneridae</taxon>
        <taxon>Pentapetalae</taxon>
        <taxon>rosids</taxon>
        <taxon>malvids</taxon>
        <taxon>Brassicales</taxon>
        <taxon>Brassicaceae</taxon>
        <taxon>Cardamineae</taxon>
        <taxon>Cardamine</taxon>
    </lineage>
</organism>
<sequence>MAYYHDLYRLNTTITGWHVRVKVLRVFRVHVRPRVESLGLILVDEKGEKVEAFIEESYSKYYLEFIQEDRWYTVMKFSVLPNDGPNKLTMSLFKIGFLRDTIVKDCDPVHECAYASFTPFCALLSETYDRRFLVELVGYVHNAGELTHVDKDSVDLSGYRFPFVLKDKEGYYVKC</sequence>
<name>A0ABD0ZFT8_CARAN</name>
<evidence type="ECO:0000313" key="2">
    <source>
        <dbReference type="EMBL" id="KAL1193543.1"/>
    </source>
</evidence>
<dbReference type="InterPro" id="IPR012340">
    <property type="entry name" value="NA-bd_OB-fold"/>
</dbReference>
<reference evidence="2 3" key="1">
    <citation type="submission" date="2024-04" db="EMBL/GenBank/DDBJ databases">
        <title>Genome assembly C_amara_ONT_v2.</title>
        <authorList>
            <person name="Yant L."/>
            <person name="Moore C."/>
            <person name="Slenker M."/>
        </authorList>
    </citation>
    <scope>NUCLEOTIDE SEQUENCE [LARGE SCALE GENOMIC DNA]</scope>
    <source>
        <tissue evidence="2">Leaf</tissue>
    </source>
</reference>
<dbReference type="SUPFAM" id="SSF50249">
    <property type="entry name" value="Nucleic acid-binding proteins"/>
    <property type="match status" value="1"/>
</dbReference>
<evidence type="ECO:0000259" key="1">
    <source>
        <dbReference type="Pfam" id="PF02721"/>
    </source>
</evidence>
<dbReference type="CDD" id="cd04480">
    <property type="entry name" value="RPA1_DBD_A_like"/>
    <property type="match status" value="1"/>
</dbReference>
<protein>
    <recommendedName>
        <fullName evidence="1">Replication protein A 70 kDa DNA-binding subunit B/D first OB fold domain-containing protein</fullName>
    </recommendedName>
</protein>
<feature type="domain" description="Replication protein A 70 kDa DNA-binding subunit B/D first OB fold" evidence="1">
    <location>
        <begin position="4"/>
        <end position="106"/>
    </location>
</feature>
<dbReference type="InterPro" id="IPR003871">
    <property type="entry name" value="RFA1B/D_OB_1st"/>
</dbReference>
<proteinExistence type="predicted"/>
<dbReference type="AlphaFoldDB" id="A0ABD0ZFT8"/>
<dbReference type="Pfam" id="PF02721">
    <property type="entry name" value="DUF223"/>
    <property type="match status" value="1"/>
</dbReference>
<dbReference type="Proteomes" id="UP001558713">
    <property type="component" value="Unassembled WGS sequence"/>
</dbReference>
<dbReference type="Gene3D" id="2.40.50.140">
    <property type="entry name" value="Nucleic acid-binding proteins"/>
    <property type="match status" value="1"/>
</dbReference>
<evidence type="ECO:0000313" key="3">
    <source>
        <dbReference type="Proteomes" id="UP001558713"/>
    </source>
</evidence>
<comment type="caution">
    <text evidence="2">The sequence shown here is derived from an EMBL/GenBank/DDBJ whole genome shotgun (WGS) entry which is preliminary data.</text>
</comment>